<organism evidence="2 3">
    <name type="scientific">Xylaria bambusicola</name>
    <dbReference type="NCBI Taxonomy" id="326684"/>
    <lineage>
        <taxon>Eukaryota</taxon>
        <taxon>Fungi</taxon>
        <taxon>Dikarya</taxon>
        <taxon>Ascomycota</taxon>
        <taxon>Pezizomycotina</taxon>
        <taxon>Sordariomycetes</taxon>
        <taxon>Xylariomycetidae</taxon>
        <taxon>Xylariales</taxon>
        <taxon>Xylariaceae</taxon>
        <taxon>Xylaria</taxon>
    </lineage>
</organism>
<protein>
    <submittedName>
        <fullName evidence="2">Uncharacterized protein</fullName>
    </submittedName>
</protein>
<evidence type="ECO:0000313" key="2">
    <source>
        <dbReference type="EMBL" id="KAK5629543.1"/>
    </source>
</evidence>
<proteinExistence type="predicted"/>
<name>A0AAN7Z7R3_9PEZI</name>
<comment type="caution">
    <text evidence="2">The sequence shown here is derived from an EMBL/GenBank/DDBJ whole genome shotgun (WGS) entry which is preliminary data.</text>
</comment>
<evidence type="ECO:0000256" key="1">
    <source>
        <dbReference type="SAM" id="MobiDB-lite"/>
    </source>
</evidence>
<sequence>MPGYDTRAEPFFNTKLSMPAVKIPWKKELWHKLVFWQTVEPGEQPVKLDNPLTADQLENNSGKLGKAGGLPGHSHAEIDRFSNAQNRKLS</sequence>
<dbReference type="AlphaFoldDB" id="A0AAN7Z7R3"/>
<evidence type="ECO:0000313" key="3">
    <source>
        <dbReference type="Proteomes" id="UP001305414"/>
    </source>
</evidence>
<dbReference type="EMBL" id="JAWHQM010000012">
    <property type="protein sequence ID" value="KAK5629543.1"/>
    <property type="molecule type" value="Genomic_DNA"/>
</dbReference>
<dbReference type="Proteomes" id="UP001305414">
    <property type="component" value="Unassembled WGS sequence"/>
</dbReference>
<gene>
    <name evidence="2" type="ORF">RRF57_005258</name>
</gene>
<keyword evidence="3" id="KW-1185">Reference proteome</keyword>
<reference evidence="2 3" key="1">
    <citation type="submission" date="2023-10" db="EMBL/GenBank/DDBJ databases">
        <title>Draft genome sequence of Xylaria bambusicola isolate GMP-LS, the root and basal stem rot pathogen of sugarcane in Indonesia.</title>
        <authorList>
            <person name="Selvaraj P."/>
            <person name="Muralishankar V."/>
            <person name="Muruganantham S."/>
            <person name="Sp S."/>
            <person name="Haryani S."/>
            <person name="Lau K.J.X."/>
            <person name="Naqvi N.I."/>
        </authorList>
    </citation>
    <scope>NUCLEOTIDE SEQUENCE [LARGE SCALE GENOMIC DNA]</scope>
    <source>
        <strain evidence="2">GMP-LS</strain>
    </source>
</reference>
<accession>A0AAN7Z7R3</accession>
<feature type="region of interest" description="Disordered" evidence="1">
    <location>
        <begin position="44"/>
        <end position="90"/>
    </location>
</feature>